<name>A0AAE7BZU4_9STAP</name>
<keyword evidence="7 8" id="KW-0472">Membrane</keyword>
<evidence type="ECO:0000256" key="2">
    <source>
        <dbReference type="ARBA" id="ARBA00007783"/>
    </source>
</evidence>
<evidence type="ECO:0000256" key="8">
    <source>
        <dbReference type="RuleBase" id="RU361157"/>
    </source>
</evidence>
<proteinExistence type="inferred from homology"/>
<feature type="transmembrane region" description="Helical" evidence="8">
    <location>
        <begin position="71"/>
        <end position="93"/>
    </location>
</feature>
<feature type="transmembrane region" description="Helical" evidence="8">
    <location>
        <begin position="113"/>
        <end position="137"/>
    </location>
</feature>
<comment type="subcellular location">
    <subcellularLocation>
        <location evidence="1 8">Cell membrane</location>
        <topology evidence="1 8">Multi-pass membrane protein</topology>
    </subcellularLocation>
</comment>
<accession>A0AAE7BZU4</accession>
<dbReference type="EMBL" id="CP047363">
    <property type="protein sequence ID" value="QIH77965.1"/>
    <property type="molecule type" value="Genomic_DNA"/>
</dbReference>
<evidence type="ECO:0000256" key="6">
    <source>
        <dbReference type="ARBA" id="ARBA00022989"/>
    </source>
</evidence>
<evidence type="ECO:0000256" key="1">
    <source>
        <dbReference type="ARBA" id="ARBA00004651"/>
    </source>
</evidence>
<dbReference type="PROSITE" id="PS51012">
    <property type="entry name" value="ABC_TM2"/>
    <property type="match status" value="1"/>
</dbReference>
<organism evidence="10 11">
    <name type="scientific">Macrococcoides canis</name>
    <dbReference type="NCBI Taxonomy" id="1855823"/>
    <lineage>
        <taxon>Bacteria</taxon>
        <taxon>Bacillati</taxon>
        <taxon>Bacillota</taxon>
        <taxon>Bacilli</taxon>
        <taxon>Bacillales</taxon>
        <taxon>Staphylococcaceae</taxon>
        <taxon>Macrococcoides</taxon>
    </lineage>
</organism>
<keyword evidence="6 8" id="KW-1133">Transmembrane helix</keyword>
<keyword evidence="5 8" id="KW-0812">Transmembrane</keyword>
<reference evidence="10" key="1">
    <citation type="journal article" date="2020" name="Antimicrob. Agents Chemother.">
        <title>The novel macrolide resistance genes mef(D), msr(F) and msr(H) are present on resistance islands in Macrococcus canis, Macrococcus caseolyticus and Staphylococcus aureus.</title>
        <authorList>
            <person name="Schwendener S."/>
            <person name="Dona V."/>
            <person name="Perreten V."/>
        </authorList>
    </citation>
    <scope>NUCLEOTIDE SEQUENCE</scope>
    <source>
        <strain evidence="10">Epi0076A</strain>
    </source>
</reference>
<dbReference type="GO" id="GO:0140359">
    <property type="term" value="F:ABC-type transporter activity"/>
    <property type="evidence" value="ECO:0007669"/>
    <property type="project" value="InterPro"/>
</dbReference>
<dbReference type="InterPro" id="IPR013525">
    <property type="entry name" value="ABC2_TM"/>
</dbReference>
<comment type="similarity">
    <text evidence="2 8">Belongs to the ABC-2 integral membrane protein family.</text>
</comment>
<evidence type="ECO:0000256" key="4">
    <source>
        <dbReference type="ARBA" id="ARBA00022475"/>
    </source>
</evidence>
<dbReference type="PANTHER" id="PTHR30413:SF10">
    <property type="entry name" value="CAPSULE POLYSACCHARIDE EXPORT INNER-MEMBRANE PROTEIN CTRC"/>
    <property type="match status" value="1"/>
</dbReference>
<sequence>MKTVYQVIQEQLNHLELIYKLAVYNLKSQYTNHYLGAFWNFLQPAMQVLLYYVVFGLGLRGAHSDIDGVPFIVYLISGLFPWLFISQSINAGASAIQSQIGLVTKMKFPSSTLLSISFTNALINLIITSSIIFVISLGMQLVPLWHYLFLIYFIFSSYVLLFGISLLMSTLVILIRDTKNLLQNLIRMGFFLTPIFWSVSHTSHIMLVISKLNPFSYLLGYYRLAFINGNIHSYGNLYDHIYFWSITLIILLIGSKVHMKFRNKLVDYL</sequence>
<dbReference type="AlphaFoldDB" id="A0AAE7BZU4"/>
<dbReference type="GO" id="GO:0015920">
    <property type="term" value="P:lipopolysaccharide transport"/>
    <property type="evidence" value="ECO:0007669"/>
    <property type="project" value="TreeGrafter"/>
</dbReference>
<keyword evidence="4 8" id="KW-1003">Cell membrane</keyword>
<dbReference type="Proteomes" id="UP000501122">
    <property type="component" value="Chromosome"/>
</dbReference>
<evidence type="ECO:0000313" key="10">
    <source>
        <dbReference type="EMBL" id="QIH77965.1"/>
    </source>
</evidence>
<feature type="transmembrane region" description="Helical" evidence="8">
    <location>
        <begin position="149"/>
        <end position="174"/>
    </location>
</feature>
<feature type="domain" description="ABC transmembrane type-2" evidence="9">
    <location>
        <begin position="35"/>
        <end position="261"/>
    </location>
</feature>
<feature type="transmembrane region" description="Helical" evidence="8">
    <location>
        <begin position="241"/>
        <end position="259"/>
    </location>
</feature>
<evidence type="ECO:0000313" key="11">
    <source>
        <dbReference type="Proteomes" id="UP000501122"/>
    </source>
</evidence>
<evidence type="ECO:0000256" key="3">
    <source>
        <dbReference type="ARBA" id="ARBA00022448"/>
    </source>
</evidence>
<evidence type="ECO:0000259" key="9">
    <source>
        <dbReference type="PROSITE" id="PS51012"/>
    </source>
</evidence>
<evidence type="ECO:0000256" key="7">
    <source>
        <dbReference type="ARBA" id="ARBA00023136"/>
    </source>
</evidence>
<dbReference type="Pfam" id="PF01061">
    <property type="entry name" value="ABC2_membrane"/>
    <property type="match status" value="1"/>
</dbReference>
<dbReference type="PANTHER" id="PTHR30413">
    <property type="entry name" value="INNER MEMBRANE TRANSPORT PERMEASE"/>
    <property type="match status" value="1"/>
</dbReference>
<evidence type="ECO:0000256" key="5">
    <source>
        <dbReference type="ARBA" id="ARBA00022692"/>
    </source>
</evidence>
<gene>
    <name evidence="10" type="ORF">GTN30_04715</name>
</gene>
<feature type="transmembrane region" description="Helical" evidence="8">
    <location>
        <begin position="186"/>
        <end position="209"/>
    </location>
</feature>
<dbReference type="RefSeq" id="WP_164953242.1">
    <property type="nucleotide sequence ID" value="NZ_CP047363.1"/>
</dbReference>
<feature type="transmembrane region" description="Helical" evidence="8">
    <location>
        <begin position="37"/>
        <end position="59"/>
    </location>
</feature>
<keyword evidence="3 8" id="KW-0813">Transport</keyword>
<protein>
    <recommendedName>
        <fullName evidence="8">Transport permease protein</fullName>
    </recommendedName>
</protein>
<dbReference type="InterPro" id="IPR047817">
    <property type="entry name" value="ABC2_TM_bact-type"/>
</dbReference>
<dbReference type="GO" id="GO:0005886">
    <property type="term" value="C:plasma membrane"/>
    <property type="evidence" value="ECO:0007669"/>
    <property type="project" value="UniProtKB-SubCell"/>
</dbReference>